<evidence type="ECO:0000313" key="2">
    <source>
        <dbReference type="Proteomes" id="UP000326354"/>
    </source>
</evidence>
<sequence length="337" mass="37278">MYPDSKLQFCVFDKQNGVVHTPRNLRWSVQRGSITASGEYTSPRIAGKYRIIVMANNQRAQALVYVKLPGKDIPQSIQIIAPKKNIYEKQQVQLQATAYNHQGNEVHFSPMWRCSGGGTISSSGVFSATQSGKATIQVRDANSPLSAVLELTIYANNIKRVAVSPKSTTVLLGQKMRFFALAYDDKGNEVPFKPRWYVEGQGSVKQTGEYTAGSYRGNAKVWAKDPVSGKKGYATLTVDNSGSGGSGTIEIGTALIHNSYTLRIAYQVLGINIHRTKLFAIQPSGSKQLLAEQTCDNGRNIVFEKQFPYQTIAFEIQVLDNYNRVVGTVRRTLEQLK</sequence>
<name>A0A5S9F163_UABAM</name>
<dbReference type="Proteomes" id="UP000326354">
    <property type="component" value="Chromosome"/>
</dbReference>
<dbReference type="KEGG" id="uam:UABAM_00213"/>
<accession>A0A5S9F163</accession>
<dbReference type="EMBL" id="AP019860">
    <property type="protein sequence ID" value="BBM81871.1"/>
    <property type="molecule type" value="Genomic_DNA"/>
</dbReference>
<gene>
    <name evidence="1" type="ORF">UABAM_00213</name>
</gene>
<reference evidence="1 2" key="1">
    <citation type="submission" date="2019-08" db="EMBL/GenBank/DDBJ databases">
        <title>Complete genome sequence of Candidatus Uab amorphum.</title>
        <authorList>
            <person name="Shiratori T."/>
            <person name="Suzuki S."/>
            <person name="Kakizawa Y."/>
            <person name="Ishida K."/>
        </authorList>
    </citation>
    <scope>NUCLEOTIDE SEQUENCE [LARGE SCALE GENOMIC DNA]</scope>
    <source>
        <strain evidence="1 2">SRT547</strain>
    </source>
</reference>
<organism evidence="1 2">
    <name type="scientific">Uabimicrobium amorphum</name>
    <dbReference type="NCBI Taxonomy" id="2596890"/>
    <lineage>
        <taxon>Bacteria</taxon>
        <taxon>Pseudomonadati</taxon>
        <taxon>Planctomycetota</taxon>
        <taxon>Candidatus Uabimicrobiia</taxon>
        <taxon>Candidatus Uabimicrobiales</taxon>
        <taxon>Candidatus Uabimicrobiaceae</taxon>
        <taxon>Candidatus Uabimicrobium</taxon>
    </lineage>
</organism>
<evidence type="ECO:0000313" key="1">
    <source>
        <dbReference type="EMBL" id="BBM81871.1"/>
    </source>
</evidence>
<protein>
    <recommendedName>
        <fullName evidence="3">BIG2 domain-containing protein</fullName>
    </recommendedName>
</protein>
<evidence type="ECO:0008006" key="3">
    <source>
        <dbReference type="Google" id="ProtNLM"/>
    </source>
</evidence>
<dbReference type="AlphaFoldDB" id="A0A5S9F163"/>
<keyword evidence="2" id="KW-1185">Reference proteome</keyword>
<proteinExistence type="predicted"/>